<proteinExistence type="predicted"/>
<evidence type="ECO:0000313" key="2">
    <source>
        <dbReference type="Proteomes" id="UP000499080"/>
    </source>
</evidence>
<evidence type="ECO:0000313" key="1">
    <source>
        <dbReference type="EMBL" id="GBN82052.1"/>
    </source>
</evidence>
<reference evidence="1 2" key="1">
    <citation type="journal article" date="2019" name="Sci. Rep.">
        <title>Orb-weaving spider Araneus ventricosus genome elucidates the spidroin gene catalogue.</title>
        <authorList>
            <person name="Kono N."/>
            <person name="Nakamura H."/>
            <person name="Ohtoshi R."/>
            <person name="Moran D.A.P."/>
            <person name="Shinohara A."/>
            <person name="Yoshida Y."/>
            <person name="Fujiwara M."/>
            <person name="Mori M."/>
            <person name="Tomita M."/>
            <person name="Arakawa K."/>
        </authorList>
    </citation>
    <scope>NUCLEOTIDE SEQUENCE [LARGE SCALE GENOMIC DNA]</scope>
</reference>
<dbReference type="EMBL" id="BGPR01019475">
    <property type="protein sequence ID" value="GBN82052.1"/>
    <property type="molecule type" value="Genomic_DNA"/>
</dbReference>
<gene>
    <name evidence="1" type="ORF">AVEN_84415_1</name>
</gene>
<sequence length="117" mass="13947">MKNIFTDIPLFTHIKNKRHLKVELKRGFDWNITVEKGNQLLRVFGLDPNKDFSIPHKPGGFTVIRRYQPPNREIFKTQEIQLVAREPILDDTYDIKLEGDLLKQIERIESRRSRTFE</sequence>
<organism evidence="1 2">
    <name type="scientific">Araneus ventricosus</name>
    <name type="common">Orbweaver spider</name>
    <name type="synonym">Epeira ventricosa</name>
    <dbReference type="NCBI Taxonomy" id="182803"/>
    <lineage>
        <taxon>Eukaryota</taxon>
        <taxon>Metazoa</taxon>
        <taxon>Ecdysozoa</taxon>
        <taxon>Arthropoda</taxon>
        <taxon>Chelicerata</taxon>
        <taxon>Arachnida</taxon>
        <taxon>Araneae</taxon>
        <taxon>Araneomorphae</taxon>
        <taxon>Entelegynae</taxon>
        <taxon>Araneoidea</taxon>
        <taxon>Araneidae</taxon>
        <taxon>Araneus</taxon>
    </lineage>
</organism>
<accession>A0A4Y2S1Q7</accession>
<keyword evidence="2" id="KW-1185">Reference proteome</keyword>
<comment type="caution">
    <text evidence="1">The sequence shown here is derived from an EMBL/GenBank/DDBJ whole genome shotgun (WGS) entry which is preliminary data.</text>
</comment>
<protein>
    <submittedName>
        <fullName evidence="1">Uncharacterized protein</fullName>
    </submittedName>
</protein>
<dbReference type="Proteomes" id="UP000499080">
    <property type="component" value="Unassembled WGS sequence"/>
</dbReference>
<dbReference type="AlphaFoldDB" id="A0A4Y2S1Q7"/>
<name>A0A4Y2S1Q7_ARAVE</name>